<dbReference type="Proteomes" id="UP000608420">
    <property type="component" value="Unassembled WGS sequence"/>
</dbReference>
<feature type="transmembrane region" description="Helical" evidence="1">
    <location>
        <begin position="154"/>
        <end position="177"/>
    </location>
</feature>
<evidence type="ECO:0000256" key="1">
    <source>
        <dbReference type="SAM" id="Phobius"/>
    </source>
</evidence>
<feature type="transmembrane region" description="Helical" evidence="1">
    <location>
        <begin position="246"/>
        <end position="271"/>
    </location>
</feature>
<keyword evidence="3" id="KW-1185">Reference proteome</keyword>
<organism evidence="2 3">
    <name type="scientific">Paenibacillus aceti</name>
    <dbReference type="NCBI Taxonomy" id="1820010"/>
    <lineage>
        <taxon>Bacteria</taxon>
        <taxon>Bacillati</taxon>
        <taxon>Bacillota</taxon>
        <taxon>Bacilli</taxon>
        <taxon>Bacillales</taxon>
        <taxon>Paenibacillaceae</taxon>
        <taxon>Paenibacillus</taxon>
    </lineage>
</organism>
<evidence type="ECO:0000313" key="2">
    <source>
        <dbReference type="EMBL" id="GGG12189.1"/>
    </source>
</evidence>
<keyword evidence="1" id="KW-0812">Transmembrane</keyword>
<gene>
    <name evidence="2" type="primary">ylbJ</name>
    <name evidence="2" type="ORF">GCM10010913_37510</name>
</gene>
<proteinExistence type="predicted"/>
<name>A0ABQ1W322_9BACL</name>
<evidence type="ECO:0000313" key="3">
    <source>
        <dbReference type="Proteomes" id="UP000608420"/>
    </source>
</evidence>
<feature type="transmembrane region" description="Helical" evidence="1">
    <location>
        <begin position="291"/>
        <end position="310"/>
    </location>
</feature>
<dbReference type="EMBL" id="BMIW01000033">
    <property type="protein sequence ID" value="GGG12189.1"/>
    <property type="molecule type" value="Genomic_DNA"/>
</dbReference>
<keyword evidence="1" id="KW-1133">Transmembrane helix</keyword>
<feature type="transmembrane region" description="Helical" evidence="1">
    <location>
        <begin position="386"/>
        <end position="405"/>
    </location>
</feature>
<feature type="transmembrane region" description="Helical" evidence="1">
    <location>
        <begin position="90"/>
        <end position="114"/>
    </location>
</feature>
<feature type="transmembrane region" description="Helical" evidence="1">
    <location>
        <begin position="126"/>
        <end position="148"/>
    </location>
</feature>
<reference evidence="3" key="1">
    <citation type="journal article" date="2019" name="Int. J. Syst. Evol. Microbiol.">
        <title>The Global Catalogue of Microorganisms (GCM) 10K type strain sequencing project: providing services to taxonomists for standard genome sequencing and annotation.</title>
        <authorList>
            <consortium name="The Broad Institute Genomics Platform"/>
            <consortium name="The Broad Institute Genome Sequencing Center for Infectious Disease"/>
            <person name="Wu L."/>
            <person name="Ma J."/>
        </authorList>
    </citation>
    <scope>NUCLEOTIDE SEQUENCE [LARGE SCALE GENOMIC DNA]</scope>
    <source>
        <strain evidence="3">CGMCC 1.15420</strain>
    </source>
</reference>
<sequence length="411" mass="44418">MHREQATNGKMSSTILFASIAILLVICIVAAPGPAFQASGQGLSLWWRIVFPAVLPFLVLSEMLIAGGFPQGLGVILEPFTRRILRLPGSFGWILPLGMTAGFPASAAAAATLYKQRKITALEAERMAATAHFASPMLIIIVIGAGYLNNPDLGLLLLVIHWLSGFAAAITLSHLLWKKTADSSSSQPAQRQAAVQTSTRTAKPGLMRSALRRMEEAQQEDGRSFGKLLGDSVANSVQTLMTIGGYMLIFAVMIHVVNSFLPASVFSYFIAALMEVHLGTYAVAGLPVSQPIIAALLGTALGWSGICSFLQVQAVLKPAGISGVRFIIQRLIHGAYAFLLTLILWRPLTAIWPDAVPAYKEMNHPLAARMEAALPNWQQAAGSLRISMWLLIALIALWITISLIWRRSSRQ</sequence>
<dbReference type="RefSeq" id="WP_120461190.1">
    <property type="nucleotide sequence ID" value="NZ_BMIW01000033.1"/>
</dbReference>
<feature type="transmembrane region" description="Helical" evidence="1">
    <location>
        <begin position="45"/>
        <end position="70"/>
    </location>
</feature>
<comment type="caution">
    <text evidence="2">The sequence shown here is derived from an EMBL/GenBank/DDBJ whole genome shotgun (WGS) entry which is preliminary data.</text>
</comment>
<accession>A0ABQ1W322</accession>
<feature type="transmembrane region" description="Helical" evidence="1">
    <location>
        <begin position="12"/>
        <end position="33"/>
    </location>
</feature>
<feature type="transmembrane region" description="Helical" evidence="1">
    <location>
        <begin position="331"/>
        <end position="352"/>
    </location>
</feature>
<keyword evidence="1" id="KW-0472">Membrane</keyword>
<protein>
    <submittedName>
        <fullName evidence="2">Sporulation integral membrane protein YlbJ</fullName>
    </submittedName>
</protein>